<dbReference type="GO" id="GO:0003857">
    <property type="term" value="F:(3S)-3-hydroxyacyl-CoA dehydrogenase (NAD+) activity"/>
    <property type="evidence" value="ECO:0007669"/>
    <property type="project" value="TreeGrafter"/>
</dbReference>
<dbReference type="GeneID" id="90161144"/>
<dbReference type="PANTHER" id="PTHR13078">
    <property type="entry name" value="PEROXISOMAL MULTIFUNCTIONAL ENZYME TYPE 2-RELATED"/>
    <property type="match status" value="1"/>
</dbReference>
<dbReference type="PANTHER" id="PTHR13078:SF59">
    <property type="entry name" value="ENOYL-COA HYDRATASE CHSH3"/>
    <property type="match status" value="1"/>
</dbReference>
<dbReference type="AlphaFoldDB" id="H6MT23"/>
<dbReference type="Pfam" id="PF22622">
    <property type="entry name" value="MFE-2_hydrat-2_N"/>
    <property type="match status" value="1"/>
</dbReference>
<keyword evidence="5" id="KW-1185">Reference proteome</keyword>
<evidence type="ECO:0000313" key="5">
    <source>
        <dbReference type="Proteomes" id="UP000009154"/>
    </source>
</evidence>
<protein>
    <submittedName>
        <fullName evidence="4">Putative 2-enoyl acyl-CoA hydratase</fullName>
    </submittedName>
</protein>
<dbReference type="SUPFAM" id="SSF54637">
    <property type="entry name" value="Thioesterase/thiol ester dehydrase-isomerase"/>
    <property type="match status" value="2"/>
</dbReference>
<evidence type="ECO:0000259" key="2">
    <source>
        <dbReference type="Pfam" id="PF01575"/>
    </source>
</evidence>
<dbReference type="EMBL" id="CP003119">
    <property type="protein sequence ID" value="AFA75144.1"/>
    <property type="molecule type" value="Genomic_DNA"/>
</dbReference>
<comment type="similarity">
    <text evidence="1">Belongs to the enoyl-CoA hydratase/isomerase family.</text>
</comment>
<dbReference type="InterPro" id="IPR002539">
    <property type="entry name" value="MaoC-like_dom"/>
</dbReference>
<dbReference type="Pfam" id="PF01575">
    <property type="entry name" value="MaoC_dehydratas"/>
    <property type="match status" value="1"/>
</dbReference>
<dbReference type="eggNOG" id="COG2030">
    <property type="taxonomic scope" value="Bacteria"/>
</dbReference>
<dbReference type="GO" id="GO:0004300">
    <property type="term" value="F:enoyl-CoA hydratase activity"/>
    <property type="evidence" value="ECO:0007669"/>
    <property type="project" value="TreeGrafter"/>
</dbReference>
<organism evidence="4 5">
    <name type="scientific">Gordonia polyisoprenivorans (strain DSM 44266 / VH2)</name>
    <dbReference type="NCBI Taxonomy" id="1112204"/>
    <lineage>
        <taxon>Bacteria</taxon>
        <taxon>Bacillati</taxon>
        <taxon>Actinomycetota</taxon>
        <taxon>Actinomycetes</taxon>
        <taxon>Mycobacteriales</taxon>
        <taxon>Gordoniaceae</taxon>
        <taxon>Gordonia</taxon>
    </lineage>
</organism>
<evidence type="ECO:0000256" key="1">
    <source>
        <dbReference type="ARBA" id="ARBA00005254"/>
    </source>
</evidence>
<dbReference type="RefSeq" id="WP_014361404.1">
    <property type="nucleotide sequence ID" value="NC_016906.1"/>
</dbReference>
<reference evidence="4 5" key="1">
    <citation type="journal article" date="2012" name="Appl. Environ. Microbiol.">
        <title>Involvement of two latex-clearing proteins during rubber degradation and insights into the subsequent degradation pathway revealed by the genome sequence of Gordonia polyisoprenivorans strain VH2.</title>
        <authorList>
            <person name="Hiessl S."/>
            <person name="Schuldes J."/>
            <person name="Thurmer A."/>
            <person name="Halbsguth T."/>
            <person name="Broker D."/>
            <person name="Angelov A."/>
            <person name="Liebl W."/>
            <person name="Daniel R."/>
            <person name="Steinbuchel A."/>
        </authorList>
    </citation>
    <scope>NUCLEOTIDE SEQUENCE [LARGE SCALE GENOMIC DNA]</scope>
    <source>
        <strain evidence="5">DSM 44266 / VH2</strain>
    </source>
</reference>
<gene>
    <name evidence="4" type="ordered locus">GPOL_c41380</name>
</gene>
<dbReference type="InterPro" id="IPR054357">
    <property type="entry name" value="MFE-2_N"/>
</dbReference>
<evidence type="ECO:0000313" key="4">
    <source>
        <dbReference type="EMBL" id="AFA75144.1"/>
    </source>
</evidence>
<dbReference type="GO" id="GO:0044594">
    <property type="term" value="F:17-beta-hydroxysteroid dehydrogenase (NAD+) activity"/>
    <property type="evidence" value="ECO:0007669"/>
    <property type="project" value="TreeGrafter"/>
</dbReference>
<dbReference type="STRING" id="1112204.GPOL_c41380"/>
<sequence>MPIDLSVALGAELPEVGFEWSASDVALYHLAVGAAADPMDRAGLTYVDDVAPKVLPSFATVAASFHATEAPKVSFPGVDIDLAKVVHGSQQVTAHRPIPASGKATTRTTIAEIQDKGSAAVIIQESVTVDDAGTPLWTARSSIFAKGEGSFGGDRGNSAKLDYPDRAPDQRLSVPTLPNQALLYRLCGDRNPLHSDPEFASRAGFPRPILHGLCTYGTVCRAVVDALLDGDVTAVADYSATFAGVVFPGETIDIDVWDEGRSLLIAASVADRDGAPALKNVVIEKR</sequence>
<proteinExistence type="inferred from homology"/>
<dbReference type="HOGENOM" id="CLU_040078_1_1_11"/>
<dbReference type="KEGG" id="gpo:GPOL_c41380"/>
<dbReference type="Proteomes" id="UP000009154">
    <property type="component" value="Chromosome"/>
</dbReference>
<feature type="domain" description="Peroxisomal multifunctional enzyme type 2-like N-terminal" evidence="3">
    <location>
        <begin position="18"/>
        <end position="147"/>
    </location>
</feature>
<dbReference type="InterPro" id="IPR029069">
    <property type="entry name" value="HotDog_dom_sf"/>
</dbReference>
<dbReference type="Gene3D" id="3.10.129.10">
    <property type="entry name" value="Hotdog Thioesterase"/>
    <property type="match status" value="2"/>
</dbReference>
<evidence type="ECO:0000259" key="3">
    <source>
        <dbReference type="Pfam" id="PF22622"/>
    </source>
</evidence>
<name>H6MT23_GORPV</name>
<accession>H6MT23</accession>
<dbReference type="CDD" id="cd03448">
    <property type="entry name" value="HDE_HSD"/>
    <property type="match status" value="1"/>
</dbReference>
<dbReference type="GO" id="GO:0006635">
    <property type="term" value="P:fatty acid beta-oxidation"/>
    <property type="evidence" value="ECO:0007669"/>
    <property type="project" value="TreeGrafter"/>
</dbReference>
<feature type="domain" description="MaoC-like" evidence="2">
    <location>
        <begin position="164"/>
        <end position="260"/>
    </location>
</feature>